<dbReference type="Pfam" id="PF17766">
    <property type="entry name" value="fn3_6"/>
    <property type="match status" value="1"/>
</dbReference>
<keyword evidence="3" id="KW-0964">Secreted</keyword>
<dbReference type="InterPro" id="IPR000209">
    <property type="entry name" value="Peptidase_S8/S53_dom"/>
</dbReference>
<dbReference type="PROSITE" id="PS00138">
    <property type="entry name" value="SUBTILASE_SER"/>
    <property type="match status" value="1"/>
</dbReference>
<evidence type="ECO:0000256" key="10">
    <source>
        <dbReference type="PROSITE-ProRule" id="PRU01240"/>
    </source>
</evidence>
<feature type="domain" description="Peptidase S8/S53" evidence="11">
    <location>
        <begin position="100"/>
        <end position="549"/>
    </location>
</feature>
<dbReference type="InterPro" id="IPR022398">
    <property type="entry name" value="Peptidase_S8_His-AS"/>
</dbReference>
<dbReference type="CDD" id="cd02120">
    <property type="entry name" value="PA_subtilisin_like"/>
    <property type="match status" value="1"/>
</dbReference>
<comment type="caution">
    <text evidence="14">The sequence shown here is derived from an EMBL/GenBank/DDBJ whole genome shotgun (WGS) entry which is preliminary data.</text>
</comment>
<dbReference type="EMBL" id="JAVYJV010000004">
    <property type="protein sequence ID" value="KAK4372136.1"/>
    <property type="molecule type" value="Genomic_DNA"/>
</dbReference>
<dbReference type="Gene3D" id="3.40.50.200">
    <property type="entry name" value="Peptidase S8/S53 domain"/>
    <property type="match status" value="3"/>
</dbReference>
<dbReference type="PRINTS" id="PR00723">
    <property type="entry name" value="SUBTILISIN"/>
</dbReference>
<accession>A0AAE1SM40</accession>
<reference evidence="14" key="1">
    <citation type="submission" date="2023-12" db="EMBL/GenBank/DDBJ databases">
        <title>Genome assembly of Anisodus tanguticus.</title>
        <authorList>
            <person name="Wang Y.-J."/>
        </authorList>
    </citation>
    <scope>NUCLEOTIDE SEQUENCE</scope>
    <source>
        <strain evidence="14">KB-2021</strain>
        <tissue evidence="14">Leaf</tissue>
    </source>
</reference>
<keyword evidence="5" id="KW-0732">Signal</keyword>
<dbReference type="GO" id="GO:0005576">
    <property type="term" value="C:extracellular region"/>
    <property type="evidence" value="ECO:0007669"/>
    <property type="project" value="UniProtKB-SubCell"/>
</dbReference>
<protein>
    <submittedName>
        <fullName evidence="14">Uncharacterized protein</fullName>
    </submittedName>
</protein>
<evidence type="ECO:0000259" key="13">
    <source>
        <dbReference type="Pfam" id="PF17766"/>
    </source>
</evidence>
<evidence type="ECO:0000256" key="1">
    <source>
        <dbReference type="ARBA" id="ARBA00004613"/>
    </source>
</evidence>
<dbReference type="InterPro" id="IPR036852">
    <property type="entry name" value="Peptidase_S8/S53_dom_sf"/>
</dbReference>
<dbReference type="AlphaFoldDB" id="A0AAE1SM40"/>
<feature type="active site" description="Charge relay system" evidence="9 10">
    <location>
        <position position="180"/>
    </location>
</feature>
<dbReference type="CDD" id="cd04852">
    <property type="entry name" value="Peptidases_S8_3"/>
    <property type="match status" value="1"/>
</dbReference>
<evidence type="ECO:0000256" key="9">
    <source>
        <dbReference type="PIRSR" id="PIRSR615500-1"/>
    </source>
</evidence>
<dbReference type="PANTHER" id="PTHR10795">
    <property type="entry name" value="PROPROTEIN CONVERTASE SUBTILISIN/KEXIN"/>
    <property type="match status" value="1"/>
</dbReference>
<dbReference type="Gene3D" id="3.50.30.30">
    <property type="match status" value="1"/>
</dbReference>
<evidence type="ECO:0000256" key="2">
    <source>
        <dbReference type="ARBA" id="ARBA00011073"/>
    </source>
</evidence>
<keyword evidence="15" id="KW-1185">Reference proteome</keyword>
<dbReference type="InterPro" id="IPR034197">
    <property type="entry name" value="Peptidases_S8_3"/>
</dbReference>
<dbReference type="GO" id="GO:0004252">
    <property type="term" value="F:serine-type endopeptidase activity"/>
    <property type="evidence" value="ECO:0007669"/>
    <property type="project" value="UniProtKB-UniRule"/>
</dbReference>
<comment type="similarity">
    <text evidence="2 10">Belongs to the peptidase S8 family.</text>
</comment>
<evidence type="ECO:0000256" key="4">
    <source>
        <dbReference type="ARBA" id="ARBA00022670"/>
    </source>
</evidence>
<feature type="active site" description="Charge relay system" evidence="9 10">
    <location>
        <position position="513"/>
    </location>
</feature>
<feature type="domain" description="Subtilisin-like protease fibronectin type-III" evidence="13">
    <location>
        <begin position="626"/>
        <end position="732"/>
    </location>
</feature>
<keyword evidence="7 10" id="KW-0720">Serine protease</keyword>
<gene>
    <name evidence="14" type="ORF">RND71_007520</name>
</gene>
<dbReference type="InterPro" id="IPR010259">
    <property type="entry name" value="S8pro/Inhibitor_I9"/>
</dbReference>
<keyword evidence="6 10" id="KW-0378">Hydrolase</keyword>
<feature type="active site" description="Charge relay system" evidence="9 10">
    <location>
        <position position="109"/>
    </location>
</feature>
<dbReference type="PROSITE" id="PS00137">
    <property type="entry name" value="SUBTILASE_HIS"/>
    <property type="match status" value="1"/>
</dbReference>
<evidence type="ECO:0000256" key="6">
    <source>
        <dbReference type="ARBA" id="ARBA00022801"/>
    </source>
</evidence>
<sequence length="1022" mass="109923">MPKVFSSHHHWHSSTIDSITIPTPASLNSHHPVPKLLYSYDNVFHGFSAVLSKDELEALKKSPGFVSAYKDIPVELHTTHTSEFLKLNPSSGLWPASNFGQDVIIGVVDTGIWPESPSFKDDGMPEVPKRWKGICRAGTDFNSSLCNRKIIGVNYFYKGAVAASPHENLTIISGRDSWGHGTHIASIAAGNFAQGVSYFGYAKGTARGVAPRARLAIYKVSWRELGSTTSSDIIAGMDQAVADGVDIISMSSGSSHLPLYRDPIAIGAFGAMMKGIFVSGSAGNGGPDFGSLVNGAPWIMTVASGTTDRTFAGTLTLGNGQKIRGWSLFPLGAIIQDSPLVYNKTLSSCTTELLSQVFSPGNEVIVCDGPEEVIFDDGSAVFYFQMRSVTEAGFQAAIFISSDPRAFASKEFSNPGVVIGQKEGKQVKDYIRKTDHPTVSISFLQTYKDVMPAPKLASSSGRGPSRSYLGIAKPDIMAPGESIIGAWPPGIRAVLVGRGTLVESDYNIESGTSNASPHVSGIAAMLKSVHPEWSPSAIKSALMTTANPLDNTQNPIIAAETNEPARPLATGSGFIDPNRALDPGLIYDATPQDYVNLLCSMNFTEEQFKTIARSSPNHNCSNPSADLNYPSFIALWEFDFERKNFPWLVKKFTRTVTNVGSGAAKYTAKVEATRNTRISVSPQVLAFGKKYEKKSYSLTIRYRGDEKFTANYGSITWLEENGNHTVRSPFSVHPSIQPPHHPAPKLLYSYDNIFHGFSAVLSKDGVEALKKSLGFVSAYKDIPVELHTTHTPEFLKLNPSSGLWPTSNYGQDVIIGVVDSGIWPESPSFRDDGMPEIPKRWKRICRAGTDFNSSLCNSKSLGRSTEDTIASIEQAIADGVDILSMSSGYSHIPLDGDFIAIATFSAMMKGILVSASAEFSNPGVVIGQKEGSWTPAISATSVGRSVDIESHYKIESCTSMASPHASGIAVVKISATSGGRSVDIESHYKIELGTSMVSPYASGIDAVKVASNFHTVDSAPFC</sequence>
<name>A0AAE1SM40_9SOLA</name>
<evidence type="ECO:0000256" key="8">
    <source>
        <dbReference type="ARBA" id="ARBA00023180"/>
    </source>
</evidence>
<evidence type="ECO:0000256" key="7">
    <source>
        <dbReference type="ARBA" id="ARBA00022825"/>
    </source>
</evidence>
<feature type="domain" description="Inhibitor I9" evidence="12">
    <location>
        <begin position="741"/>
        <end position="787"/>
    </location>
</feature>
<dbReference type="InterPro" id="IPR041469">
    <property type="entry name" value="Subtilisin-like_FN3"/>
</dbReference>
<evidence type="ECO:0000256" key="5">
    <source>
        <dbReference type="ARBA" id="ARBA00022729"/>
    </source>
</evidence>
<dbReference type="PROSITE" id="PS51892">
    <property type="entry name" value="SUBTILASE"/>
    <property type="match status" value="1"/>
</dbReference>
<dbReference type="InterPro" id="IPR015500">
    <property type="entry name" value="Peptidase_S8_subtilisin-rel"/>
</dbReference>
<dbReference type="Pfam" id="PF00082">
    <property type="entry name" value="Peptidase_S8"/>
    <property type="match status" value="1"/>
</dbReference>
<comment type="subcellular location">
    <subcellularLocation>
        <location evidence="1">Secreted</location>
    </subcellularLocation>
</comment>
<evidence type="ECO:0000313" key="14">
    <source>
        <dbReference type="EMBL" id="KAK4372136.1"/>
    </source>
</evidence>
<evidence type="ECO:0000259" key="11">
    <source>
        <dbReference type="Pfam" id="PF00082"/>
    </source>
</evidence>
<dbReference type="Proteomes" id="UP001291623">
    <property type="component" value="Unassembled WGS sequence"/>
</dbReference>
<dbReference type="FunFam" id="3.40.50.200:FF:000006">
    <property type="entry name" value="Subtilisin-like protease SBT1.5"/>
    <property type="match status" value="1"/>
</dbReference>
<proteinExistence type="inferred from homology"/>
<feature type="domain" description="Inhibitor I9" evidence="12">
    <location>
        <begin position="2"/>
        <end position="77"/>
    </location>
</feature>
<dbReference type="Gene3D" id="3.30.70.80">
    <property type="entry name" value="Peptidase S8 propeptide/proteinase inhibitor I9"/>
    <property type="match status" value="1"/>
</dbReference>
<dbReference type="FunFam" id="3.30.70.80:FF:000003">
    <property type="entry name" value="Subtilisin-like protease SBT1.9"/>
    <property type="match status" value="1"/>
</dbReference>
<evidence type="ECO:0000313" key="15">
    <source>
        <dbReference type="Proteomes" id="UP001291623"/>
    </source>
</evidence>
<dbReference type="Gene3D" id="2.60.40.2310">
    <property type="match status" value="1"/>
</dbReference>
<dbReference type="SUPFAM" id="SSF52743">
    <property type="entry name" value="Subtilisin-like"/>
    <property type="match status" value="2"/>
</dbReference>
<evidence type="ECO:0000259" key="12">
    <source>
        <dbReference type="Pfam" id="PF05922"/>
    </source>
</evidence>
<organism evidence="14 15">
    <name type="scientific">Anisodus tanguticus</name>
    <dbReference type="NCBI Taxonomy" id="243964"/>
    <lineage>
        <taxon>Eukaryota</taxon>
        <taxon>Viridiplantae</taxon>
        <taxon>Streptophyta</taxon>
        <taxon>Embryophyta</taxon>
        <taxon>Tracheophyta</taxon>
        <taxon>Spermatophyta</taxon>
        <taxon>Magnoliopsida</taxon>
        <taxon>eudicotyledons</taxon>
        <taxon>Gunneridae</taxon>
        <taxon>Pentapetalae</taxon>
        <taxon>asterids</taxon>
        <taxon>lamiids</taxon>
        <taxon>Solanales</taxon>
        <taxon>Solanaceae</taxon>
        <taxon>Solanoideae</taxon>
        <taxon>Hyoscyameae</taxon>
        <taxon>Anisodus</taxon>
    </lineage>
</organism>
<dbReference type="InterPro" id="IPR045051">
    <property type="entry name" value="SBT"/>
</dbReference>
<dbReference type="InterPro" id="IPR023828">
    <property type="entry name" value="Peptidase_S8_Ser-AS"/>
</dbReference>
<dbReference type="Pfam" id="PF05922">
    <property type="entry name" value="Inhibitor_I9"/>
    <property type="match status" value="2"/>
</dbReference>
<evidence type="ECO:0000256" key="3">
    <source>
        <dbReference type="ARBA" id="ARBA00022525"/>
    </source>
</evidence>
<dbReference type="InterPro" id="IPR037045">
    <property type="entry name" value="S8pro/Inhibitor_I9_sf"/>
</dbReference>
<keyword evidence="4 10" id="KW-0645">Protease</keyword>
<dbReference type="GO" id="GO:0006508">
    <property type="term" value="P:proteolysis"/>
    <property type="evidence" value="ECO:0007669"/>
    <property type="project" value="UniProtKB-KW"/>
</dbReference>
<keyword evidence="8" id="KW-0325">Glycoprotein</keyword>